<keyword evidence="7" id="KW-1185">Reference proteome</keyword>
<evidence type="ECO:0000313" key="6">
    <source>
        <dbReference type="EMBL" id="PJI91024.1"/>
    </source>
</evidence>
<dbReference type="GO" id="GO:0005886">
    <property type="term" value="C:plasma membrane"/>
    <property type="evidence" value="ECO:0007669"/>
    <property type="project" value="TreeGrafter"/>
</dbReference>
<dbReference type="InterPro" id="IPR003593">
    <property type="entry name" value="AAA+_ATPase"/>
</dbReference>
<evidence type="ECO:0000256" key="3">
    <source>
        <dbReference type="ARBA" id="ARBA00022741"/>
    </source>
</evidence>
<dbReference type="InterPro" id="IPR003439">
    <property type="entry name" value="ABC_transporter-like_ATP-bd"/>
</dbReference>
<evidence type="ECO:0000256" key="2">
    <source>
        <dbReference type="ARBA" id="ARBA00022448"/>
    </source>
</evidence>
<reference evidence="6 7" key="1">
    <citation type="submission" date="2017-11" db="EMBL/GenBank/DDBJ databases">
        <title>Genomic Encyclopedia of Archaeal and Bacterial Type Strains, Phase II (KMG-II): From Individual Species to Whole Genera.</title>
        <authorList>
            <person name="Goeker M."/>
        </authorList>
    </citation>
    <scope>NUCLEOTIDE SEQUENCE [LARGE SCALE GENOMIC DNA]</scope>
    <source>
        <strain evidence="6 7">DSM 22413</strain>
    </source>
</reference>
<evidence type="ECO:0000259" key="5">
    <source>
        <dbReference type="PROSITE" id="PS50893"/>
    </source>
</evidence>
<feature type="domain" description="ABC transporter" evidence="5">
    <location>
        <begin position="7"/>
        <end position="223"/>
    </location>
</feature>
<keyword evidence="3" id="KW-0547">Nucleotide-binding</keyword>
<evidence type="ECO:0000313" key="7">
    <source>
        <dbReference type="Proteomes" id="UP000231586"/>
    </source>
</evidence>
<gene>
    <name evidence="6" type="ORF">CLV34_2283</name>
</gene>
<dbReference type="Pfam" id="PF00005">
    <property type="entry name" value="ABC_tran"/>
    <property type="match status" value="1"/>
</dbReference>
<dbReference type="AlphaFoldDB" id="A0A2M8WJB9"/>
<dbReference type="PANTHER" id="PTHR24220:SF689">
    <property type="entry name" value="LIPOPROTEIN-RELEASING SYSTEM ATP-BINDING PROTEIN LOLD"/>
    <property type="match status" value="1"/>
</dbReference>
<dbReference type="PANTHER" id="PTHR24220">
    <property type="entry name" value="IMPORT ATP-BINDING PROTEIN"/>
    <property type="match status" value="1"/>
</dbReference>
<evidence type="ECO:0000256" key="1">
    <source>
        <dbReference type="ARBA" id="ARBA00005417"/>
    </source>
</evidence>
<dbReference type="CDD" id="cd03255">
    <property type="entry name" value="ABC_MJ0796_LolCDE_FtsE"/>
    <property type="match status" value="1"/>
</dbReference>
<dbReference type="PROSITE" id="PS50893">
    <property type="entry name" value="ABC_TRANSPORTER_2"/>
    <property type="match status" value="1"/>
</dbReference>
<dbReference type="SUPFAM" id="SSF52540">
    <property type="entry name" value="P-loop containing nucleoside triphosphate hydrolases"/>
    <property type="match status" value="1"/>
</dbReference>
<keyword evidence="4 6" id="KW-0067">ATP-binding</keyword>
<dbReference type="InterPro" id="IPR017911">
    <property type="entry name" value="MacB-like_ATP-bd"/>
</dbReference>
<organism evidence="6 7">
    <name type="scientific">Luteimicrobium subarcticum</name>
    <dbReference type="NCBI Taxonomy" id="620910"/>
    <lineage>
        <taxon>Bacteria</taxon>
        <taxon>Bacillati</taxon>
        <taxon>Actinomycetota</taxon>
        <taxon>Actinomycetes</taxon>
        <taxon>Micrococcales</taxon>
        <taxon>Luteimicrobium</taxon>
    </lineage>
</organism>
<dbReference type="Proteomes" id="UP000231586">
    <property type="component" value="Unassembled WGS sequence"/>
</dbReference>
<dbReference type="InterPro" id="IPR027417">
    <property type="entry name" value="P-loop_NTPase"/>
</dbReference>
<dbReference type="GO" id="GO:0005524">
    <property type="term" value="F:ATP binding"/>
    <property type="evidence" value="ECO:0007669"/>
    <property type="project" value="UniProtKB-KW"/>
</dbReference>
<dbReference type="GO" id="GO:0022857">
    <property type="term" value="F:transmembrane transporter activity"/>
    <property type="evidence" value="ECO:0007669"/>
    <property type="project" value="TreeGrafter"/>
</dbReference>
<accession>A0A2M8WJB9</accession>
<dbReference type="InterPro" id="IPR015854">
    <property type="entry name" value="ABC_transpr_LolD-like"/>
</dbReference>
<evidence type="ECO:0000256" key="4">
    <source>
        <dbReference type="ARBA" id="ARBA00022840"/>
    </source>
</evidence>
<protein>
    <submittedName>
        <fullName evidence="6">Putative ABC transport system ATP-binding protein</fullName>
    </submittedName>
</protein>
<name>A0A2M8WJB9_9MICO</name>
<dbReference type="GO" id="GO:0016887">
    <property type="term" value="F:ATP hydrolysis activity"/>
    <property type="evidence" value="ECO:0007669"/>
    <property type="project" value="InterPro"/>
</dbReference>
<dbReference type="EMBL" id="PGTZ01000009">
    <property type="protein sequence ID" value="PJI91024.1"/>
    <property type="molecule type" value="Genomic_DNA"/>
</dbReference>
<sequence length="223" mass="23836">MEVPVVIDAVDVFVGLGSVTLLRPTSLRVEDGEAVAVVGPSGSGKTTLLRCLMGMTTPTSGRVRIDGTTVSSLSVADRARFRREHLGVVFQDPELLDELTAAENVALPLLFSGRARRDALAHSDVYLDRVGTSHLRGLRPATYSRGEAQRVAIARALAIQGRTLVADEPTASLDRDNAVAIARLLIDHGRRENTATVIATHDIELAGMCDRVLDLRHADAAVA</sequence>
<comment type="similarity">
    <text evidence="1">Belongs to the ABC transporter superfamily.</text>
</comment>
<dbReference type="Gene3D" id="3.40.50.300">
    <property type="entry name" value="P-loop containing nucleotide triphosphate hydrolases"/>
    <property type="match status" value="1"/>
</dbReference>
<dbReference type="SMART" id="SM00382">
    <property type="entry name" value="AAA"/>
    <property type="match status" value="1"/>
</dbReference>
<proteinExistence type="inferred from homology"/>
<comment type="caution">
    <text evidence="6">The sequence shown here is derived from an EMBL/GenBank/DDBJ whole genome shotgun (WGS) entry which is preliminary data.</text>
</comment>
<keyword evidence="2" id="KW-0813">Transport</keyword>